<evidence type="ECO:0000256" key="7">
    <source>
        <dbReference type="ARBA" id="ARBA00022825"/>
    </source>
</evidence>
<accession>A0A372LNH3</accession>
<dbReference type="GO" id="GO:0006508">
    <property type="term" value="P:proteolysis"/>
    <property type="evidence" value="ECO:0007669"/>
    <property type="project" value="UniProtKB-KW"/>
</dbReference>
<evidence type="ECO:0000259" key="15">
    <source>
        <dbReference type="Pfam" id="PF22148"/>
    </source>
</evidence>
<dbReference type="InterPro" id="IPR034084">
    <property type="entry name" value="Thermitase-like_dom"/>
</dbReference>
<keyword evidence="8" id="KW-0106">Calcium</keyword>
<dbReference type="PROSITE" id="PS00138">
    <property type="entry name" value="SUBTILASE_SER"/>
    <property type="match status" value="1"/>
</dbReference>
<dbReference type="PROSITE" id="PS51892">
    <property type="entry name" value="SUBTILASE"/>
    <property type="match status" value="1"/>
</dbReference>
<protein>
    <submittedName>
        <fullName evidence="16">Peptidase S8</fullName>
    </submittedName>
</protein>
<sequence length="1180" mass="129447">MKKLYKQAAAIGLTAGLLASTISPASFLAETKSIKKAKIASIQTGNSPFQDYKSRDKQNNVSDDTLVVKYKTPLTASEHRIAGGTVVKQFPDLQYAVVKVKDKKNFHKAIQNYQRIGKVESVGPTVFYTTYGAVDPKVADQYHLSMLNIAKAHGLAGKNKVTVAVIDTGIDSRHPDLQNVLLPGYNAVSPMNQPAADFHGTHVAGIIAANKENGIGGYGVSPNVKILPVDVFDRGWGASDYSIAQGILYAVEKGADVINMSIGGPFSSPMIEDAVKNAIDKGVVVVAAAGNNGDDWVNYPAGYEGVISVGSVNEKRSLSEYSSFGVSVDIVAPGEEVYSTMYEAEKKSSFRKLSGTSMASPVVAGAAALLLSKYPNLTPVQVEYILEQTANDMGETGFDGKFGNGLVNIVAALQYDIKKVPSFIKETWTQKEILAHAEEVQVSGSLTKNGEFTKPYEQKWIKFPVKEGDYIQAVLDGSAQYDYKLMVHLYGEKDTQTTEVNNVTAGKQEGKFIKAPFTGTVAIGVKDVHSSYDSSAKKQSAYKLTVNKTNTLTADDSTVEKMVPIDQLPFQSKDGFTFIGEGGDNDYYTFKSAADQLINISTTGVPGVNSNLSVYSMDGIVPPADIESRPPAAGDGKLTEEAKAQMLKEMLEGKQPIEPMFYSNSGGTSDGDVLTFTAGAGQEYILKVSNKPDNRYGLFEFFMMGMRSLSTETKAEQSLIPYQIKMDSKVFPPDEDKYPMNEEEGKGNPEATKEASTKLAQLRETVYAAADPYIEEQNSYIEGILKNALPYEAGKQATAYLQSTADEDWYVVKPSETAILEMELTNKEKKIPYMEIFQLVEDKTEDGEKVLNLNYLGENINWGMGAITTKEKVYTGFKKGETYLIAIRPNFFNESDSISFEPYELSSKVAIVNPSDQYEDNDKLENVKNIPGSVFTGNFSMPGDRDIFYYEAKETVINGITISANQKSSELAHYPKELVNEFMGLAAIIEDRNNNRKIDDEEFNYAHYIQKGGPGYTHGSIKMEKGKNYFIALEAYVNGPLTLTPYTFTMGAAKLKDEDAGSVVKNNIPSKPLKMKQMKAQLHKATGYFNTGVANGDADWYEYSLNRDTSGVIKLSAEKNIDSIINVYQNGKLVATADYYPEGDEEALYLSLKKGKYHIEVKEAYGNASLQPYTLQIYMN</sequence>
<reference evidence="16 17" key="1">
    <citation type="submission" date="2018-08" db="EMBL/GenBank/DDBJ databases">
        <title>Bacillus chawlae sp. nov., Bacillus glennii sp. nov., and Bacillus saganii sp. nov. Isolated from the Vehicle Assembly Building at Kennedy Space Center where the Viking Spacecraft were Assembled.</title>
        <authorList>
            <person name="Seuylemezian A."/>
            <person name="Vaishampayan P."/>
        </authorList>
    </citation>
    <scope>NUCLEOTIDE SEQUENCE [LARGE SCALE GENOMIC DNA]</scope>
    <source>
        <strain evidence="16 17">V47-23a</strain>
    </source>
</reference>
<dbReference type="AlphaFoldDB" id="A0A372LNH3"/>
<dbReference type="PROSITE" id="PS00136">
    <property type="entry name" value="SUBTILASE_ASP"/>
    <property type="match status" value="1"/>
</dbReference>
<comment type="cofactor">
    <cofactor evidence="1">
        <name>Ca(2+)</name>
        <dbReference type="ChEBI" id="CHEBI:29108"/>
    </cofactor>
</comment>
<dbReference type="PANTHER" id="PTHR43806">
    <property type="entry name" value="PEPTIDASE S8"/>
    <property type="match status" value="1"/>
</dbReference>
<dbReference type="Pfam" id="PF22148">
    <property type="entry name" value="Fervidolysin_NPro-like"/>
    <property type="match status" value="1"/>
</dbReference>
<dbReference type="InterPro" id="IPR022398">
    <property type="entry name" value="Peptidase_S8_His-AS"/>
</dbReference>
<evidence type="ECO:0000259" key="14">
    <source>
        <dbReference type="Pfam" id="PF00082"/>
    </source>
</evidence>
<evidence type="ECO:0000256" key="11">
    <source>
        <dbReference type="RuleBase" id="RU003355"/>
    </source>
</evidence>
<dbReference type="InterPro" id="IPR023828">
    <property type="entry name" value="Peptidase_S8_Ser-AS"/>
</dbReference>
<dbReference type="SUPFAM" id="SSF52743">
    <property type="entry name" value="Subtilisin-like"/>
    <property type="match status" value="1"/>
</dbReference>
<feature type="domain" description="Fervidolysin-like N-terminal prodomain" evidence="15">
    <location>
        <begin position="63"/>
        <end position="124"/>
    </location>
</feature>
<evidence type="ECO:0000256" key="4">
    <source>
        <dbReference type="ARBA" id="ARBA00022525"/>
    </source>
</evidence>
<feature type="region of interest" description="Disordered" evidence="12">
    <location>
        <begin position="735"/>
        <end position="754"/>
    </location>
</feature>
<evidence type="ECO:0000256" key="1">
    <source>
        <dbReference type="ARBA" id="ARBA00001913"/>
    </source>
</evidence>
<dbReference type="EMBL" id="QVTE01000034">
    <property type="protein sequence ID" value="RFU68318.1"/>
    <property type="molecule type" value="Genomic_DNA"/>
</dbReference>
<evidence type="ECO:0000313" key="17">
    <source>
        <dbReference type="Proteomes" id="UP000264541"/>
    </source>
</evidence>
<dbReference type="PROSITE" id="PS00137">
    <property type="entry name" value="SUBTILASE_HIS"/>
    <property type="match status" value="1"/>
</dbReference>
<name>A0A372LNH3_9BACI</name>
<dbReference type="PANTHER" id="PTHR43806:SF11">
    <property type="entry name" value="CEREVISIN-RELATED"/>
    <property type="match status" value="1"/>
</dbReference>
<dbReference type="Gene3D" id="2.60.120.380">
    <property type="match status" value="2"/>
</dbReference>
<dbReference type="Proteomes" id="UP000264541">
    <property type="component" value="Unassembled WGS sequence"/>
</dbReference>
<gene>
    <name evidence="16" type="ORF">D0469_12455</name>
</gene>
<organism evidence="16 17">
    <name type="scientific">Peribacillus saganii</name>
    <dbReference type="NCBI Taxonomy" id="2303992"/>
    <lineage>
        <taxon>Bacteria</taxon>
        <taxon>Bacillati</taxon>
        <taxon>Bacillota</taxon>
        <taxon>Bacilli</taxon>
        <taxon>Bacillales</taxon>
        <taxon>Bacillaceae</taxon>
        <taxon>Peribacillus</taxon>
    </lineage>
</organism>
<dbReference type="PRINTS" id="PR00723">
    <property type="entry name" value="SUBTILISIN"/>
</dbReference>
<keyword evidence="17" id="KW-1185">Reference proteome</keyword>
<evidence type="ECO:0000256" key="8">
    <source>
        <dbReference type="ARBA" id="ARBA00022837"/>
    </source>
</evidence>
<feature type="active site" description="Charge relay system" evidence="9 10">
    <location>
        <position position="167"/>
    </location>
</feature>
<dbReference type="InterPro" id="IPR023827">
    <property type="entry name" value="Peptidase_S8_Asp-AS"/>
</dbReference>
<comment type="caution">
    <text evidence="16">The sequence shown here is derived from an EMBL/GenBank/DDBJ whole genome shotgun (WGS) entry which is preliminary data.</text>
</comment>
<proteinExistence type="inferred from homology"/>
<dbReference type="InterPro" id="IPR054399">
    <property type="entry name" value="Fervidolysin-like_N_prodom"/>
</dbReference>
<dbReference type="PROSITE" id="PS00018">
    <property type="entry name" value="EF_HAND_1"/>
    <property type="match status" value="1"/>
</dbReference>
<feature type="domain" description="Peptidase S8/S53" evidence="14">
    <location>
        <begin position="159"/>
        <end position="405"/>
    </location>
</feature>
<feature type="active site" description="Charge relay system" evidence="9 10">
    <location>
        <position position="199"/>
    </location>
</feature>
<dbReference type="GO" id="GO:0004252">
    <property type="term" value="F:serine-type endopeptidase activity"/>
    <property type="evidence" value="ECO:0007669"/>
    <property type="project" value="UniProtKB-UniRule"/>
</dbReference>
<dbReference type="Gene3D" id="3.40.50.200">
    <property type="entry name" value="Peptidase S8/S53 domain"/>
    <property type="match status" value="1"/>
</dbReference>
<dbReference type="CDD" id="cd07484">
    <property type="entry name" value="Peptidases_S8_Thermitase_like"/>
    <property type="match status" value="1"/>
</dbReference>
<evidence type="ECO:0000256" key="10">
    <source>
        <dbReference type="PROSITE-ProRule" id="PRU01240"/>
    </source>
</evidence>
<keyword evidence="13" id="KW-0732">Signal</keyword>
<dbReference type="Pfam" id="PF00082">
    <property type="entry name" value="Peptidase_S8"/>
    <property type="match status" value="1"/>
</dbReference>
<dbReference type="RefSeq" id="WP_117327067.1">
    <property type="nucleotide sequence ID" value="NZ_QVTE01000034.1"/>
</dbReference>
<dbReference type="InterPro" id="IPR015500">
    <property type="entry name" value="Peptidase_S8_subtilisin-rel"/>
</dbReference>
<evidence type="ECO:0000256" key="9">
    <source>
        <dbReference type="PIRSR" id="PIRSR615500-1"/>
    </source>
</evidence>
<evidence type="ECO:0000313" key="16">
    <source>
        <dbReference type="EMBL" id="RFU68318.1"/>
    </source>
</evidence>
<keyword evidence="4" id="KW-0964">Secreted</keyword>
<comment type="subcellular location">
    <subcellularLocation>
        <location evidence="2">Secreted</location>
    </subcellularLocation>
</comment>
<keyword evidence="6 10" id="KW-0378">Hydrolase</keyword>
<evidence type="ECO:0000256" key="5">
    <source>
        <dbReference type="ARBA" id="ARBA00022670"/>
    </source>
</evidence>
<evidence type="ECO:0000256" key="13">
    <source>
        <dbReference type="SAM" id="SignalP"/>
    </source>
</evidence>
<comment type="similarity">
    <text evidence="3 10 11">Belongs to the peptidase S8 family.</text>
</comment>
<keyword evidence="7 10" id="KW-0720">Serine protease</keyword>
<dbReference type="GO" id="GO:0005576">
    <property type="term" value="C:extracellular region"/>
    <property type="evidence" value="ECO:0007669"/>
    <property type="project" value="UniProtKB-SubCell"/>
</dbReference>
<dbReference type="InterPro" id="IPR050131">
    <property type="entry name" value="Peptidase_S8_subtilisin-like"/>
</dbReference>
<evidence type="ECO:0000256" key="2">
    <source>
        <dbReference type="ARBA" id="ARBA00004613"/>
    </source>
</evidence>
<keyword evidence="5 10" id="KW-0645">Protease</keyword>
<feature type="chain" id="PRO_5016621620" evidence="13">
    <location>
        <begin position="29"/>
        <end position="1180"/>
    </location>
</feature>
<feature type="active site" description="Charge relay system" evidence="9 10">
    <location>
        <position position="357"/>
    </location>
</feature>
<evidence type="ECO:0000256" key="3">
    <source>
        <dbReference type="ARBA" id="ARBA00011073"/>
    </source>
</evidence>
<evidence type="ECO:0000256" key="6">
    <source>
        <dbReference type="ARBA" id="ARBA00022801"/>
    </source>
</evidence>
<dbReference type="InterPro" id="IPR018247">
    <property type="entry name" value="EF_Hand_1_Ca_BS"/>
</dbReference>
<dbReference type="OrthoDB" id="9798386at2"/>
<dbReference type="InterPro" id="IPR000209">
    <property type="entry name" value="Peptidase_S8/S53_dom"/>
</dbReference>
<evidence type="ECO:0000256" key="12">
    <source>
        <dbReference type="SAM" id="MobiDB-lite"/>
    </source>
</evidence>
<feature type="signal peptide" evidence="13">
    <location>
        <begin position="1"/>
        <end position="28"/>
    </location>
</feature>
<dbReference type="InterPro" id="IPR036852">
    <property type="entry name" value="Peptidase_S8/S53_dom_sf"/>
</dbReference>